<dbReference type="InterPro" id="IPR008978">
    <property type="entry name" value="HSP20-like_chaperone"/>
</dbReference>
<reference evidence="4" key="1">
    <citation type="journal article" date="2015" name="Nat. Plants">
        <title>Genome expansion of Arabis alpina linked with retrotransposition and reduced symmetric DNA methylation.</title>
        <authorList>
            <person name="Willing E.M."/>
            <person name="Rawat V."/>
            <person name="Mandakova T."/>
            <person name="Maumus F."/>
            <person name="James G.V."/>
            <person name="Nordstroem K.J."/>
            <person name="Becker C."/>
            <person name="Warthmann N."/>
            <person name="Chica C."/>
            <person name="Szarzynska B."/>
            <person name="Zytnicki M."/>
            <person name="Albani M.C."/>
            <person name="Kiefer C."/>
            <person name="Bergonzi S."/>
            <person name="Castaings L."/>
            <person name="Mateos J.L."/>
            <person name="Berns M.C."/>
            <person name="Bujdoso N."/>
            <person name="Piofczyk T."/>
            <person name="de Lorenzo L."/>
            <person name="Barrero-Sicilia C."/>
            <person name="Mateos I."/>
            <person name="Piednoel M."/>
            <person name="Hagmann J."/>
            <person name="Chen-Min-Tao R."/>
            <person name="Iglesias-Fernandez R."/>
            <person name="Schuster S.C."/>
            <person name="Alonso-Blanco C."/>
            <person name="Roudier F."/>
            <person name="Carbonero P."/>
            <person name="Paz-Ares J."/>
            <person name="Davis S.J."/>
            <person name="Pecinka A."/>
            <person name="Quesneville H."/>
            <person name="Colot V."/>
            <person name="Lysak M.A."/>
            <person name="Weigel D."/>
            <person name="Coupland G."/>
            <person name="Schneeberger K."/>
        </authorList>
    </citation>
    <scope>NUCLEOTIDE SEQUENCE [LARGE SCALE GENOMIC DNA]</scope>
    <source>
        <strain evidence="4">cv. Pajares</strain>
    </source>
</reference>
<proteinExistence type="inferred from homology"/>
<feature type="domain" description="SHSP" evidence="2">
    <location>
        <begin position="209"/>
        <end position="301"/>
    </location>
</feature>
<dbReference type="SUPFAM" id="SSF49764">
    <property type="entry name" value="HSP20-like chaperones"/>
    <property type="match status" value="1"/>
</dbReference>
<evidence type="ECO:0000313" key="3">
    <source>
        <dbReference type="EMBL" id="KFK26527.1"/>
    </source>
</evidence>
<dbReference type="InterPro" id="IPR044656">
    <property type="entry name" value="HSP14.7/HSP23.5/HSP23.6-like"/>
</dbReference>
<organism evidence="3 4">
    <name type="scientific">Arabis alpina</name>
    <name type="common">Alpine rock-cress</name>
    <dbReference type="NCBI Taxonomy" id="50452"/>
    <lineage>
        <taxon>Eukaryota</taxon>
        <taxon>Viridiplantae</taxon>
        <taxon>Streptophyta</taxon>
        <taxon>Embryophyta</taxon>
        <taxon>Tracheophyta</taxon>
        <taxon>Spermatophyta</taxon>
        <taxon>Magnoliopsida</taxon>
        <taxon>eudicotyledons</taxon>
        <taxon>Gunneridae</taxon>
        <taxon>Pentapetalae</taxon>
        <taxon>rosids</taxon>
        <taxon>malvids</taxon>
        <taxon>Brassicales</taxon>
        <taxon>Brassicaceae</taxon>
        <taxon>Arabideae</taxon>
        <taxon>Arabis</taxon>
    </lineage>
</organism>
<sequence>MPITHITPAPQTQDGFYYATNNPYQLNGPRGFTEFRYLEETTDMFVRLDFPGIVKDSVKLLLDPSKKAVIVIGDAPKEHVHDSSGRKYGAATGLVCDCCEISDVQCFVGDGVVRLILSKKEIDLHGPSSCGSNSFGDGPRMANAVANLLALARIYRQFYPADNIGRNPQDTSASGHPLAHLRGLNPEGRRGTDPLDPSFTGPVIVPHPSVLEGPNTAYETKQFQNGGLFLRIDMPGVPRENFTVTVEGGDVTVIGLAPPAMHDSSGRYYGGKVAVVPADYDCRLIKKITKHGVIRIIIPAR</sequence>
<comment type="similarity">
    <text evidence="1">Belongs to the small heat shock protein (HSP20) family.</text>
</comment>
<dbReference type="CDD" id="cd00298">
    <property type="entry name" value="ACD_sHsps_p23-like"/>
    <property type="match status" value="1"/>
</dbReference>
<keyword evidence="4" id="KW-1185">Reference proteome</keyword>
<accession>A0A087G9H5</accession>
<dbReference type="Proteomes" id="UP000029120">
    <property type="component" value="Chromosome 8"/>
</dbReference>
<dbReference type="PANTHER" id="PTHR46991">
    <property type="entry name" value="23.5 KDA HEAT SHOCK PROTEIN, MITOCHONDRIAL"/>
    <property type="match status" value="1"/>
</dbReference>
<dbReference type="PANTHER" id="PTHR46991:SF37">
    <property type="entry name" value="57 KDA HEAT SHOCK PROTEIN-RELATED"/>
    <property type="match status" value="1"/>
</dbReference>
<gene>
    <name evidence="3" type="ordered locus">AALP_Aa8g260700</name>
</gene>
<dbReference type="AlphaFoldDB" id="A0A087G9H5"/>
<dbReference type="OrthoDB" id="1021492at2759"/>
<dbReference type="PROSITE" id="PS01031">
    <property type="entry name" value="SHSP"/>
    <property type="match status" value="1"/>
</dbReference>
<protein>
    <recommendedName>
        <fullName evidence="2">SHSP domain-containing protein</fullName>
    </recommendedName>
</protein>
<name>A0A087G9H5_ARAAL</name>
<evidence type="ECO:0000259" key="2">
    <source>
        <dbReference type="PROSITE" id="PS01031"/>
    </source>
</evidence>
<evidence type="ECO:0000256" key="1">
    <source>
        <dbReference type="PROSITE-ProRule" id="PRU00285"/>
    </source>
</evidence>
<dbReference type="EMBL" id="CM002876">
    <property type="protein sequence ID" value="KFK26527.1"/>
    <property type="molecule type" value="Genomic_DNA"/>
</dbReference>
<evidence type="ECO:0000313" key="4">
    <source>
        <dbReference type="Proteomes" id="UP000029120"/>
    </source>
</evidence>
<dbReference type="InterPro" id="IPR002068">
    <property type="entry name" value="A-crystallin/Hsp20_dom"/>
</dbReference>
<dbReference type="Gramene" id="KFK26527">
    <property type="protein sequence ID" value="KFK26527"/>
    <property type="gene ID" value="AALP_AA8G260700"/>
</dbReference>
<dbReference type="OMA" id="AYDNRRI"/>